<feature type="region of interest" description="Disordered" evidence="2">
    <location>
        <begin position="241"/>
        <end position="279"/>
    </location>
</feature>
<dbReference type="GO" id="GO:0032007">
    <property type="term" value="P:negative regulation of TOR signaling"/>
    <property type="evidence" value="ECO:0007669"/>
    <property type="project" value="TreeGrafter"/>
</dbReference>
<name>A0A8H3F1J6_9LECA</name>
<feature type="compositionally biased region" description="Polar residues" evidence="2">
    <location>
        <begin position="78"/>
        <end position="93"/>
    </location>
</feature>
<dbReference type="GO" id="GO:0051056">
    <property type="term" value="P:regulation of small GTPase mediated signal transduction"/>
    <property type="evidence" value="ECO:0007669"/>
    <property type="project" value="InterPro"/>
</dbReference>
<dbReference type="PANTHER" id="PTHR10063">
    <property type="entry name" value="TUBERIN"/>
    <property type="match status" value="1"/>
</dbReference>
<accession>A0A8H3F1J6</accession>
<evidence type="ECO:0000256" key="2">
    <source>
        <dbReference type="SAM" id="MobiDB-lite"/>
    </source>
</evidence>
<dbReference type="OrthoDB" id="19311at2759"/>
<evidence type="ECO:0000313" key="5">
    <source>
        <dbReference type="Proteomes" id="UP000664203"/>
    </source>
</evidence>
<dbReference type="InterPro" id="IPR035974">
    <property type="entry name" value="Rap/Ran-GAP_sf"/>
</dbReference>
<dbReference type="Pfam" id="PF11864">
    <property type="entry name" value="DUF3384"/>
    <property type="match status" value="1"/>
</dbReference>
<evidence type="ECO:0000259" key="3">
    <source>
        <dbReference type="PROSITE" id="PS50085"/>
    </source>
</evidence>
<feature type="domain" description="Rap-GAP" evidence="3">
    <location>
        <begin position="1318"/>
        <end position="1572"/>
    </location>
</feature>
<dbReference type="InterPro" id="IPR016024">
    <property type="entry name" value="ARM-type_fold"/>
</dbReference>
<dbReference type="InterPro" id="IPR018515">
    <property type="entry name" value="Tuberin-type_domain"/>
</dbReference>
<keyword evidence="5" id="KW-1185">Reference proteome</keyword>
<feature type="region of interest" description="Disordered" evidence="2">
    <location>
        <begin position="1"/>
        <end position="93"/>
    </location>
</feature>
<gene>
    <name evidence="4" type="primary">TSC2</name>
    <name evidence="4" type="ORF">ALECFALPRED_010232</name>
</gene>
<reference evidence="4" key="1">
    <citation type="submission" date="2021-03" db="EMBL/GenBank/DDBJ databases">
        <authorList>
            <person name="Tagirdzhanova G."/>
        </authorList>
    </citation>
    <scope>NUCLEOTIDE SEQUENCE</scope>
</reference>
<evidence type="ECO:0000313" key="4">
    <source>
        <dbReference type="EMBL" id="CAF9915510.1"/>
    </source>
</evidence>
<dbReference type="GO" id="GO:0005634">
    <property type="term" value="C:nucleus"/>
    <property type="evidence" value="ECO:0007669"/>
    <property type="project" value="InterPro"/>
</dbReference>
<dbReference type="GO" id="GO:0005096">
    <property type="term" value="F:GTPase activator activity"/>
    <property type="evidence" value="ECO:0007669"/>
    <property type="project" value="UniProtKB-KW"/>
</dbReference>
<dbReference type="PROSITE" id="PS50085">
    <property type="entry name" value="RAPGAP"/>
    <property type="match status" value="1"/>
</dbReference>
<proteinExistence type="predicted"/>
<comment type="caution">
    <text evidence="4">The sequence shown here is derived from an EMBL/GenBank/DDBJ whole genome shotgun (WGS) entry which is preliminary data.</text>
</comment>
<dbReference type="EMBL" id="CAJPDR010000084">
    <property type="protein sequence ID" value="CAF9915510.1"/>
    <property type="molecule type" value="Genomic_DNA"/>
</dbReference>
<dbReference type="InterPro" id="IPR027107">
    <property type="entry name" value="Tuberin/Ral-act_asu"/>
</dbReference>
<dbReference type="Gene3D" id="3.40.50.11210">
    <property type="entry name" value="Rap/Ran-GAP"/>
    <property type="match status" value="1"/>
</dbReference>
<dbReference type="PANTHER" id="PTHR10063:SF0">
    <property type="entry name" value="TUBERIN"/>
    <property type="match status" value="1"/>
</dbReference>
<dbReference type="GO" id="GO:0033596">
    <property type="term" value="C:TSC1-TSC2 complex"/>
    <property type="evidence" value="ECO:0007669"/>
    <property type="project" value="TreeGrafter"/>
</dbReference>
<dbReference type="Proteomes" id="UP000664203">
    <property type="component" value="Unassembled WGS sequence"/>
</dbReference>
<dbReference type="FunFam" id="3.40.50.11210:FF:000007">
    <property type="entry name" value="Tuberous sclerosis 2"/>
    <property type="match status" value="1"/>
</dbReference>
<dbReference type="InterPro" id="IPR024584">
    <property type="entry name" value="Tuberin_N"/>
</dbReference>
<feature type="compositionally biased region" description="Basic and acidic residues" evidence="2">
    <location>
        <begin position="262"/>
        <end position="279"/>
    </location>
</feature>
<evidence type="ECO:0000256" key="1">
    <source>
        <dbReference type="ARBA" id="ARBA00022468"/>
    </source>
</evidence>
<dbReference type="Pfam" id="PF03542">
    <property type="entry name" value="Tuberin"/>
    <property type="match status" value="1"/>
</dbReference>
<dbReference type="SUPFAM" id="SSF48371">
    <property type="entry name" value="ARM repeat"/>
    <property type="match status" value="1"/>
</dbReference>
<keyword evidence="1" id="KW-0343">GTPase activation</keyword>
<organism evidence="4 5">
    <name type="scientific">Alectoria fallacina</name>
    <dbReference type="NCBI Taxonomy" id="1903189"/>
    <lineage>
        <taxon>Eukaryota</taxon>
        <taxon>Fungi</taxon>
        <taxon>Dikarya</taxon>
        <taxon>Ascomycota</taxon>
        <taxon>Pezizomycotina</taxon>
        <taxon>Lecanoromycetes</taxon>
        <taxon>OSLEUM clade</taxon>
        <taxon>Lecanoromycetidae</taxon>
        <taxon>Lecanorales</taxon>
        <taxon>Lecanorineae</taxon>
        <taxon>Parmeliaceae</taxon>
        <taxon>Alectoria</taxon>
    </lineage>
</organism>
<dbReference type="SUPFAM" id="SSF111347">
    <property type="entry name" value="Rap/Ran-GAP"/>
    <property type="match status" value="1"/>
</dbReference>
<dbReference type="InterPro" id="IPR000331">
    <property type="entry name" value="Rap/Ran_GAP_dom"/>
</dbReference>
<dbReference type="Pfam" id="PF02145">
    <property type="entry name" value="Rap_GAP"/>
    <property type="match status" value="1"/>
</dbReference>
<sequence>MKKALGKLSGPGTVTTVLALEHPQPRPTASMSPESADRGQNDGSSPSLNERIKSLTIGPGSPSPVGRAQSRGTGRRGSPNTTQGSPLSTKQNKYVNAEDVFKARCLHELDPMLPAEKRIAAAYEISKEIELYSADTLLDIWTVAEDLTTETAPLEARKAGFALLKASVSHSGILKERERFYSMIVTPVDPSQASLQISALERLTNMGQELHPFEAKLILFLNHSLKGWFLAAERAREARAGNGLTRAEPNRMLPKPASGIGRSDDDSGRDSSSKDGLKHSTLGEETSLIGAFYLIADILEHHPEAFSDDQLDYLIERVTSIALAARSRKDIRATLKIFLAVIANGQLPASALEPCVHVLCNIYGIRENKFEKELRGCLSNLLKSNHQAATRAVLLKVLIDPPKDSSTKIIVVRGALSIIRYVVKDSSLGDVLTNDLQSLARGLKNVHTLDAQLDVDTLKTIKSLISNDHVADALGREDWNILAEKFEEIVGAPRTLMKRVDVSSSSPLHELVLSNQTLKYEKTSKMSKEIQLIADRIISLLQAKWESLDQRKLAVVTNVLVHMALRVHSVWKDAINAMQTQGLLNPGNDDWMSHLRMVFSKVFGDASQSEEASCLVLRIFEQFFPTVKIDTKKKAMYEHCLRDACQMLISDTNLPISIISSMAEVAAQCGPDIENDTFQPLLEVIERALKIFPSDPTVPAERLHRTVDCLIMMFLRSIPLSSFKTRRLYQILLSLAAPSNPTTVRLSVVKLLTRLRCDVKDAIEIVSFPDSLGLASILCRTEATSLSQDFVPTQSNRTSTYEQPHAMRTGRSSVVDSFITVRSRSTTRSANFRERCLQPNPPLWMYDGPSRGLPEDPHHGPSQVVYSKVSSKENPNVLDLSSWLDVVIDILEEGSDWEVYSYILVHFPSQLSNRSLFARHVKQLQTMLNLVVAQVERTGNKPFIAPPPETGIKPRDIVLCLHHALTMLLPYNEYFGRRELESTVRAFANGLDRWDGAGKCCIHALALCCHEIPSVIDKWMFNIIQKMQQKITQSDLSIDILEFLSGLSGLPDACSTATAKVPDAHSGANAEDGGFYMTVFGICIRYLDYARDQREGQIGNAGTRSSLQPNLQSGTACEVAQTGEQIQASDAQTSLSEYVSALAYHVITSWFLTIEVSRRARHVGWITKGLACKDKSGNPMVEEQSQVILDMMHRTVFSDLGETQPDERFVDPDETPIRKTWLDGMSILTLEILASSNSGQFTKRQASGTTHASYYHNTAKMPEHHAKERRSDASSQSHGLPDVYPNHMFLQISSTIAPLPIPLQPIVLPDNDVIQRALRNFDRTDTVDGHKAGVIYIGEGQSSEAEILANSRGTDAYEAFLSGLGTKVKLQDAKFNTQGLDRVSNIDGTDTYAWRDRVTEIVFHVSTMMPTDPENDPQGVKKKAHIGNDRVKIIYNNSGRTFNFNTFPSEMNFVNVVVTPEANSRDESLATARLLHRKVTKEDESESSITELYGHYKVQTICSSKFPQLSPAASPKVVSAEALPTFVRHLALNASLFCQIWSVVLGHGEYYSSWRVRLKEIIRLRKEYANTNVSANVAYPLGPGPPPIHDGDSYTGVVSVGGIAEPNYFHMSLDFTRWT</sequence>
<protein>
    <submittedName>
        <fullName evidence="4">Tuberous sclerosis 2-like protein</fullName>
    </submittedName>
</protein>